<feature type="transmembrane region" description="Helical" evidence="1">
    <location>
        <begin position="12"/>
        <end position="39"/>
    </location>
</feature>
<keyword evidence="1" id="KW-0472">Membrane</keyword>
<evidence type="ECO:0000256" key="1">
    <source>
        <dbReference type="SAM" id="Phobius"/>
    </source>
</evidence>
<keyword evidence="1" id="KW-1133">Transmembrane helix</keyword>
<reference evidence="2 3" key="1">
    <citation type="submission" date="2015-02" db="EMBL/GenBank/DDBJ databases">
        <title>Evolution of amylase-binding proteins of oral streptococcal species.</title>
        <authorList>
            <person name="Haase E.M."/>
        </authorList>
    </citation>
    <scope>NUCLEOTIDE SEQUENCE [LARGE SCALE GENOMIC DNA]</scope>
    <source>
        <strain evidence="2 3">SK145</strain>
    </source>
</reference>
<dbReference type="AlphaFoldDB" id="A0A0F2DXD8"/>
<keyword evidence="1" id="KW-0812">Transmembrane</keyword>
<organism evidence="2 3">
    <name type="scientific">Streptococcus mitis</name>
    <dbReference type="NCBI Taxonomy" id="28037"/>
    <lineage>
        <taxon>Bacteria</taxon>
        <taxon>Bacillati</taxon>
        <taxon>Bacillota</taxon>
        <taxon>Bacilli</taxon>
        <taxon>Lactobacillales</taxon>
        <taxon>Streptococcaceae</taxon>
        <taxon>Streptococcus</taxon>
        <taxon>Streptococcus mitis group</taxon>
    </lineage>
</organism>
<gene>
    <name evidence="2" type="ORF">TZ93_00201</name>
</gene>
<name>A0A0F2DXD8_STRMT</name>
<protein>
    <submittedName>
        <fullName evidence="2">Uncharacterized protein</fullName>
    </submittedName>
</protein>
<dbReference type="PATRIC" id="fig|28037.215.peg.208"/>
<proteinExistence type="predicted"/>
<evidence type="ECO:0000313" key="2">
    <source>
        <dbReference type="EMBL" id="KJQ75733.1"/>
    </source>
</evidence>
<evidence type="ECO:0000313" key="3">
    <source>
        <dbReference type="Proteomes" id="UP000033590"/>
    </source>
</evidence>
<accession>A0A0F2DXD8</accession>
<dbReference type="Proteomes" id="UP000033590">
    <property type="component" value="Unassembled WGS sequence"/>
</dbReference>
<dbReference type="EMBL" id="JYGS01000001">
    <property type="protein sequence ID" value="KJQ75733.1"/>
    <property type="molecule type" value="Genomic_DNA"/>
</dbReference>
<comment type="caution">
    <text evidence="2">The sequence shown here is derived from an EMBL/GenBank/DDBJ whole genome shotgun (WGS) entry which is preliminary data.</text>
</comment>
<sequence>MKSLVTLLTYHLLFASLLIFIIVSGNLPIYDIVFLPVFVPALNKGLTYLKIDSQKNAHTQLSTILYDSILTILTTADAHFKQLEILYTANYRHPFFYYLSLLSLSIRKRNKITSFI</sequence>